<dbReference type="GO" id="GO:0003677">
    <property type="term" value="F:DNA binding"/>
    <property type="evidence" value="ECO:0007669"/>
    <property type="project" value="InterPro"/>
</dbReference>
<feature type="domain" description="RNA polymerase sigma-70 region 2" evidence="5">
    <location>
        <begin position="40"/>
        <end position="104"/>
    </location>
</feature>
<evidence type="ECO:0000256" key="4">
    <source>
        <dbReference type="ARBA" id="ARBA00023163"/>
    </source>
</evidence>
<dbReference type="InterPro" id="IPR039425">
    <property type="entry name" value="RNA_pol_sigma-70-like"/>
</dbReference>
<dbReference type="Gene3D" id="1.10.10.10">
    <property type="entry name" value="Winged helix-like DNA-binding domain superfamily/Winged helix DNA-binding domain"/>
    <property type="match status" value="1"/>
</dbReference>
<dbReference type="InterPro" id="IPR013324">
    <property type="entry name" value="RNA_pol_sigma_r3/r4-like"/>
</dbReference>
<dbReference type="InterPro" id="IPR013325">
    <property type="entry name" value="RNA_pol_sigma_r2"/>
</dbReference>
<dbReference type="Proteomes" id="UP000095591">
    <property type="component" value="Unassembled WGS sequence"/>
</dbReference>
<dbReference type="NCBIfam" id="TIGR02985">
    <property type="entry name" value="Sig70_bacteroi1"/>
    <property type="match status" value="1"/>
</dbReference>
<evidence type="ECO:0000313" key="8">
    <source>
        <dbReference type="Proteomes" id="UP000095591"/>
    </source>
</evidence>
<dbReference type="InterPro" id="IPR036388">
    <property type="entry name" value="WH-like_DNA-bd_sf"/>
</dbReference>
<gene>
    <name evidence="7" type="primary">rpoE_11</name>
    <name evidence="7" type="ORF">ERS852429_03882</name>
</gene>
<dbReference type="SUPFAM" id="SSF88946">
    <property type="entry name" value="Sigma2 domain of RNA polymerase sigma factors"/>
    <property type="match status" value="1"/>
</dbReference>
<dbReference type="AlphaFoldDB" id="A0A173W1A7"/>
<reference evidence="7 8" key="1">
    <citation type="submission" date="2015-09" db="EMBL/GenBank/DDBJ databases">
        <authorList>
            <consortium name="Pathogen Informatics"/>
        </authorList>
    </citation>
    <scope>NUCLEOTIDE SEQUENCE [LARGE SCALE GENOMIC DNA]</scope>
    <source>
        <strain evidence="7 8">2789STDY5608872</strain>
    </source>
</reference>
<protein>
    <submittedName>
        <fullName evidence="7">Sigma-24</fullName>
    </submittedName>
</protein>
<dbReference type="Gene3D" id="1.10.1740.10">
    <property type="match status" value="1"/>
</dbReference>
<accession>A0A173W1A7</accession>
<dbReference type="GO" id="GO:0016987">
    <property type="term" value="F:sigma factor activity"/>
    <property type="evidence" value="ECO:0007669"/>
    <property type="project" value="UniProtKB-KW"/>
</dbReference>
<organism evidence="7 8">
    <name type="scientific">Parabacteroides distasonis</name>
    <dbReference type="NCBI Taxonomy" id="823"/>
    <lineage>
        <taxon>Bacteria</taxon>
        <taxon>Pseudomonadati</taxon>
        <taxon>Bacteroidota</taxon>
        <taxon>Bacteroidia</taxon>
        <taxon>Bacteroidales</taxon>
        <taxon>Tannerellaceae</taxon>
        <taxon>Parabacteroides</taxon>
    </lineage>
</organism>
<comment type="similarity">
    <text evidence="1">Belongs to the sigma-70 factor family. ECF subfamily.</text>
</comment>
<keyword evidence="4" id="KW-0804">Transcription</keyword>
<feature type="domain" description="RNA polymerase sigma factor 70 region 4 type 2" evidence="6">
    <location>
        <begin position="140"/>
        <end position="190"/>
    </location>
</feature>
<keyword evidence="2" id="KW-0805">Transcription regulation</keyword>
<dbReference type="Pfam" id="PF04542">
    <property type="entry name" value="Sigma70_r2"/>
    <property type="match status" value="1"/>
</dbReference>
<name>A0A173W1A7_PARDI</name>
<dbReference type="Pfam" id="PF08281">
    <property type="entry name" value="Sigma70_r4_2"/>
    <property type="match status" value="1"/>
</dbReference>
<evidence type="ECO:0000256" key="1">
    <source>
        <dbReference type="ARBA" id="ARBA00010641"/>
    </source>
</evidence>
<dbReference type="PANTHER" id="PTHR43133">
    <property type="entry name" value="RNA POLYMERASE ECF-TYPE SIGMA FACTO"/>
    <property type="match status" value="1"/>
</dbReference>
<dbReference type="InterPro" id="IPR013249">
    <property type="entry name" value="RNA_pol_sigma70_r4_t2"/>
</dbReference>
<dbReference type="SUPFAM" id="SSF88659">
    <property type="entry name" value="Sigma3 and sigma4 domains of RNA polymerase sigma factors"/>
    <property type="match status" value="1"/>
</dbReference>
<dbReference type="InterPro" id="IPR007627">
    <property type="entry name" value="RNA_pol_sigma70_r2"/>
</dbReference>
<keyword evidence="3" id="KW-0731">Sigma factor</keyword>
<evidence type="ECO:0000259" key="6">
    <source>
        <dbReference type="Pfam" id="PF08281"/>
    </source>
</evidence>
<evidence type="ECO:0000256" key="3">
    <source>
        <dbReference type="ARBA" id="ARBA00023082"/>
    </source>
</evidence>
<dbReference type="PANTHER" id="PTHR43133:SF46">
    <property type="entry name" value="RNA POLYMERASE SIGMA-70 FACTOR ECF SUBFAMILY"/>
    <property type="match status" value="1"/>
</dbReference>
<dbReference type="InterPro" id="IPR014327">
    <property type="entry name" value="RNA_pol_sigma70_bacteroid"/>
</dbReference>
<proteinExistence type="inferred from homology"/>
<evidence type="ECO:0000259" key="5">
    <source>
        <dbReference type="Pfam" id="PF04542"/>
    </source>
</evidence>
<dbReference type="NCBIfam" id="TIGR02937">
    <property type="entry name" value="sigma70-ECF"/>
    <property type="match status" value="1"/>
</dbReference>
<dbReference type="InterPro" id="IPR014284">
    <property type="entry name" value="RNA_pol_sigma-70_dom"/>
</dbReference>
<evidence type="ECO:0000256" key="2">
    <source>
        <dbReference type="ARBA" id="ARBA00023015"/>
    </source>
</evidence>
<evidence type="ECO:0000313" key="7">
    <source>
        <dbReference type="EMBL" id="CUN31998.1"/>
    </source>
</evidence>
<sequence>MIVYRQRRSLELSNIIQEMSTLSMKDYIIKNHELNKFKLLYLENAPRLIFYASKYVDSDTAEDLVHDIFIKIWQKKEIYSVEEGLKTYLFRSVQNACLDYLKHKSIEKTYADEVARRLKIEEIDYYNRLDAAELEKERLDSVYREIAKLPDRCREVFTLAYVDGKKSVEIAGMLNISQRTVEAQLYKGLKIIRNVLVLLALILFFR</sequence>
<dbReference type="EMBL" id="CYXP01000011">
    <property type="protein sequence ID" value="CUN31998.1"/>
    <property type="molecule type" value="Genomic_DNA"/>
</dbReference>
<dbReference type="GO" id="GO:0006352">
    <property type="term" value="P:DNA-templated transcription initiation"/>
    <property type="evidence" value="ECO:0007669"/>
    <property type="project" value="InterPro"/>
</dbReference>